<proteinExistence type="inferred from homology"/>
<dbReference type="GO" id="GO:0005886">
    <property type="term" value="C:plasma membrane"/>
    <property type="evidence" value="ECO:0007669"/>
    <property type="project" value="UniProtKB-SubCell"/>
</dbReference>
<dbReference type="AlphaFoldDB" id="A0A494Y1L8"/>
<dbReference type="Gene3D" id="1.10.287.470">
    <property type="entry name" value="Helix hairpin bin"/>
    <property type="match status" value="1"/>
</dbReference>
<evidence type="ECO:0000256" key="3">
    <source>
        <dbReference type="ARBA" id="ARBA00022448"/>
    </source>
</evidence>
<keyword evidence="8" id="KW-0472">Membrane</keyword>
<feature type="domain" description="CyaD-like alpha-helical hairpin" evidence="11">
    <location>
        <begin position="133"/>
        <end position="300"/>
    </location>
</feature>
<dbReference type="Gene3D" id="2.40.30.170">
    <property type="match status" value="1"/>
</dbReference>
<evidence type="ECO:0000259" key="11">
    <source>
        <dbReference type="Pfam" id="PF25988"/>
    </source>
</evidence>
<dbReference type="GO" id="GO:0009306">
    <property type="term" value="P:protein secretion"/>
    <property type="evidence" value="ECO:0007669"/>
    <property type="project" value="InterPro"/>
</dbReference>
<dbReference type="InterPro" id="IPR010129">
    <property type="entry name" value="T1SS_HlyD"/>
</dbReference>
<evidence type="ECO:0000256" key="4">
    <source>
        <dbReference type="ARBA" id="ARBA00022475"/>
    </source>
</evidence>
<protein>
    <recommendedName>
        <fullName evidence="9">Membrane fusion protein (MFP) family protein</fullName>
    </recommendedName>
</protein>
<evidence type="ECO:0000256" key="1">
    <source>
        <dbReference type="ARBA" id="ARBA00004377"/>
    </source>
</evidence>
<organism evidence="13 14">
    <name type="scientific">Pararobbsia silviterrae</name>
    <dbReference type="NCBI Taxonomy" id="1792498"/>
    <lineage>
        <taxon>Bacteria</taxon>
        <taxon>Pseudomonadati</taxon>
        <taxon>Pseudomonadota</taxon>
        <taxon>Betaproteobacteria</taxon>
        <taxon>Burkholderiales</taxon>
        <taxon>Burkholderiaceae</taxon>
        <taxon>Pararobbsia</taxon>
    </lineage>
</organism>
<keyword evidence="10" id="KW-0175">Coiled coil</keyword>
<dbReference type="RefSeq" id="WP_121085885.1">
    <property type="nucleotide sequence ID" value="NZ_RBZU01000003.1"/>
</dbReference>
<dbReference type="PANTHER" id="PTHR30386">
    <property type="entry name" value="MEMBRANE FUSION SUBUNIT OF EMRAB-TOLC MULTIDRUG EFFLUX PUMP"/>
    <property type="match status" value="1"/>
</dbReference>
<evidence type="ECO:0000313" key="13">
    <source>
        <dbReference type="EMBL" id="RKP56665.1"/>
    </source>
</evidence>
<keyword evidence="4 9" id="KW-1003">Cell membrane</keyword>
<evidence type="ECO:0000256" key="8">
    <source>
        <dbReference type="ARBA" id="ARBA00023136"/>
    </source>
</evidence>
<dbReference type="InterPro" id="IPR059040">
    <property type="entry name" value="HH_CyaD-like"/>
</dbReference>
<dbReference type="PANTHER" id="PTHR30386:SF27">
    <property type="entry name" value="MEMBRANE FUSION PROTEIN (MFP) FAMILY PROTEIN"/>
    <property type="match status" value="1"/>
</dbReference>
<keyword evidence="7" id="KW-1133">Transmembrane helix</keyword>
<keyword evidence="5 9" id="KW-0997">Cell inner membrane</keyword>
<dbReference type="InterPro" id="IPR050739">
    <property type="entry name" value="MFP"/>
</dbReference>
<evidence type="ECO:0000259" key="12">
    <source>
        <dbReference type="Pfam" id="PF26002"/>
    </source>
</evidence>
<dbReference type="InterPro" id="IPR058982">
    <property type="entry name" value="Beta-barrel_AprE"/>
</dbReference>
<evidence type="ECO:0000256" key="10">
    <source>
        <dbReference type="SAM" id="Coils"/>
    </source>
</evidence>
<dbReference type="NCBIfam" id="TIGR01843">
    <property type="entry name" value="type_I_hlyD"/>
    <property type="match status" value="1"/>
</dbReference>
<evidence type="ECO:0000256" key="9">
    <source>
        <dbReference type="RuleBase" id="RU365093"/>
    </source>
</evidence>
<feature type="coiled-coil region" evidence="10">
    <location>
        <begin position="269"/>
        <end position="296"/>
    </location>
</feature>
<dbReference type="OrthoDB" id="9775513at2"/>
<dbReference type="PROSITE" id="PS00543">
    <property type="entry name" value="HLYD_FAMILY"/>
    <property type="match status" value="1"/>
</dbReference>
<reference evidence="13 14" key="1">
    <citation type="submission" date="2018-10" db="EMBL/GenBank/DDBJ databases">
        <title>Robbsia sp. DHC34, isolated from soil.</title>
        <authorList>
            <person name="Gao Z.-H."/>
            <person name="Qiu L.-H."/>
        </authorList>
    </citation>
    <scope>NUCLEOTIDE SEQUENCE [LARGE SCALE GENOMIC DNA]</scope>
    <source>
        <strain evidence="13 14">DHC34</strain>
    </source>
</reference>
<dbReference type="Pfam" id="PF26002">
    <property type="entry name" value="Beta-barrel_AprE"/>
    <property type="match status" value="1"/>
</dbReference>
<sequence>MIGTRTRHRIRAWLEWIRRYRRVWRVSWRRRAELDPPALRAHEAEFLPDALAIQNAPISPVGRWVARVLTALVAEGIAGAVFGRVDIIVNAQGRLIADGYTKTLGSTEVASVHALHVEEGQTVRAGQVLIELDTRMNDSERDKAEGERQAAELLSARSDALLRSIDSMVRPRLPAIEGIDVDRRREAQRHLMDQWRDYAAKRARIDADIRRVGEALAVAAEQATDYAALARSHDVSRHACLDKEQVRGDLERQLDDAKHRRAVYIAESRKAAEDVYDDARRRADAARQDVARAQARGALLRLTAPVDGTVQQLAVHTVGGVVAAAQPLMQIVPAQTHVEIEAFIENKDAGFVHEGQHAEFRVDAFEYTKYGTVSGVVRHVSHDAIEDDRRGLMYSIHVALDRSDIAVQGRRVALTPGMTGTVEIRTGTRRIIEYVLAPLFLHARESLHER</sequence>
<gene>
    <name evidence="13" type="ORF">D7S86_09980</name>
</gene>
<dbReference type="SUPFAM" id="SSF111369">
    <property type="entry name" value="HlyD-like secretion proteins"/>
    <property type="match status" value="1"/>
</dbReference>
<dbReference type="EMBL" id="RBZU01000003">
    <property type="protein sequence ID" value="RKP56665.1"/>
    <property type="molecule type" value="Genomic_DNA"/>
</dbReference>
<evidence type="ECO:0000313" key="14">
    <source>
        <dbReference type="Proteomes" id="UP000270342"/>
    </source>
</evidence>
<evidence type="ECO:0000256" key="7">
    <source>
        <dbReference type="ARBA" id="ARBA00022989"/>
    </source>
</evidence>
<dbReference type="Proteomes" id="UP000270342">
    <property type="component" value="Unassembled WGS sequence"/>
</dbReference>
<dbReference type="InterPro" id="IPR006144">
    <property type="entry name" value="Secretion_HlyD_CS"/>
</dbReference>
<keyword evidence="3 9" id="KW-0813">Transport</keyword>
<comment type="caution">
    <text evidence="13">The sequence shown here is derived from an EMBL/GenBank/DDBJ whole genome shotgun (WGS) entry which is preliminary data.</text>
</comment>
<dbReference type="PRINTS" id="PR01490">
    <property type="entry name" value="RTXTOXIND"/>
</dbReference>
<feature type="coiled-coil region" evidence="10">
    <location>
        <begin position="129"/>
        <end position="156"/>
    </location>
</feature>
<evidence type="ECO:0000256" key="5">
    <source>
        <dbReference type="ARBA" id="ARBA00022519"/>
    </source>
</evidence>
<keyword evidence="6" id="KW-0812">Transmembrane</keyword>
<dbReference type="Gene3D" id="2.40.50.100">
    <property type="match status" value="1"/>
</dbReference>
<accession>A0A494Y1L8</accession>
<name>A0A494Y1L8_9BURK</name>
<comment type="subcellular location">
    <subcellularLocation>
        <location evidence="1 9">Cell inner membrane</location>
        <topology evidence="1 9">Single-pass membrane protein</topology>
    </subcellularLocation>
</comment>
<keyword evidence="14" id="KW-1185">Reference proteome</keyword>
<evidence type="ECO:0000256" key="2">
    <source>
        <dbReference type="ARBA" id="ARBA00009477"/>
    </source>
</evidence>
<comment type="similarity">
    <text evidence="2 9">Belongs to the membrane fusion protein (MFP) (TC 8.A.1) family.</text>
</comment>
<dbReference type="Pfam" id="PF25988">
    <property type="entry name" value="HH_CyaD"/>
    <property type="match status" value="1"/>
</dbReference>
<feature type="domain" description="AprE-like beta-barrel" evidence="12">
    <location>
        <begin position="340"/>
        <end position="427"/>
    </location>
</feature>
<evidence type="ECO:0000256" key="6">
    <source>
        <dbReference type="ARBA" id="ARBA00022692"/>
    </source>
</evidence>